<sequence>MSWVLDIAQRLGILGAPFFTQPCLICAVFYNVYQGALKLPLQGTSSIVLSQRQKMEKKERHNRAHVLVVPLPIQGHINPMLQFSMRLAFKGLTVTVLSATTEYSIQAQSSAVKIACISKRIDEGIDKHNLDTYFKHVTAVLSQGIPEIITKQNSSGFPFKCLVYDSAIPWALDIAKQHGLAGASFFTQSCAVGAIYCHVLQGLVTLPIQGPNVSMPGLPPLEIQDIPSFTHNPEAYPSILDLVLKQFFNLSEVDWILFNTIEILEDEKRPNY</sequence>
<dbReference type="SUPFAM" id="SSF53756">
    <property type="entry name" value="UDP-Glycosyltransferase/glycogen phosphorylase"/>
    <property type="match status" value="1"/>
</dbReference>
<evidence type="ECO:0000313" key="3">
    <source>
        <dbReference type="EMBL" id="KAK6930434.1"/>
    </source>
</evidence>
<gene>
    <name evidence="3" type="ORF">RJ641_004528</name>
</gene>
<dbReference type="GO" id="GO:0080043">
    <property type="term" value="F:quercetin 3-O-glucosyltransferase activity"/>
    <property type="evidence" value="ECO:0007669"/>
    <property type="project" value="TreeGrafter"/>
</dbReference>
<evidence type="ECO:0000256" key="1">
    <source>
        <dbReference type="ARBA" id="ARBA00009995"/>
    </source>
</evidence>
<comment type="caution">
    <text evidence="3">The sequence shown here is derived from an EMBL/GenBank/DDBJ whole genome shotgun (WGS) entry which is preliminary data.</text>
</comment>
<dbReference type="PANTHER" id="PTHR11926:SF1560">
    <property type="entry name" value="UDP-GLYCOSYLTRANSFERASE 74E1-RELATED"/>
    <property type="match status" value="1"/>
</dbReference>
<organism evidence="3 4">
    <name type="scientific">Dillenia turbinata</name>
    <dbReference type="NCBI Taxonomy" id="194707"/>
    <lineage>
        <taxon>Eukaryota</taxon>
        <taxon>Viridiplantae</taxon>
        <taxon>Streptophyta</taxon>
        <taxon>Embryophyta</taxon>
        <taxon>Tracheophyta</taxon>
        <taxon>Spermatophyta</taxon>
        <taxon>Magnoliopsida</taxon>
        <taxon>eudicotyledons</taxon>
        <taxon>Gunneridae</taxon>
        <taxon>Pentapetalae</taxon>
        <taxon>Dilleniales</taxon>
        <taxon>Dilleniaceae</taxon>
        <taxon>Dillenia</taxon>
    </lineage>
</organism>
<feature type="domain" description="Glycosyltransferase N-terminal" evidence="2">
    <location>
        <begin position="65"/>
        <end position="110"/>
    </location>
</feature>
<proteinExistence type="inferred from homology"/>
<accession>A0AAN8Z8B5</accession>
<comment type="similarity">
    <text evidence="1">Belongs to the UDP-glycosyltransferase family.</text>
</comment>
<keyword evidence="4" id="KW-1185">Reference proteome</keyword>
<evidence type="ECO:0000313" key="4">
    <source>
        <dbReference type="Proteomes" id="UP001370490"/>
    </source>
</evidence>
<dbReference type="GO" id="GO:0080044">
    <property type="term" value="F:quercetin 7-O-glucosyltransferase activity"/>
    <property type="evidence" value="ECO:0007669"/>
    <property type="project" value="TreeGrafter"/>
</dbReference>
<dbReference type="Gene3D" id="3.40.50.2000">
    <property type="entry name" value="Glycogen Phosphorylase B"/>
    <property type="match status" value="2"/>
</dbReference>
<dbReference type="Pfam" id="PF26168">
    <property type="entry name" value="Glyco_transf_N"/>
    <property type="match status" value="1"/>
</dbReference>
<dbReference type="Proteomes" id="UP001370490">
    <property type="component" value="Unassembled WGS sequence"/>
</dbReference>
<protein>
    <recommendedName>
        <fullName evidence="2">Glycosyltransferase N-terminal domain-containing protein</fullName>
    </recommendedName>
</protein>
<dbReference type="InterPro" id="IPR058980">
    <property type="entry name" value="Glyco_transf_N"/>
</dbReference>
<dbReference type="PANTHER" id="PTHR11926">
    <property type="entry name" value="GLUCOSYL/GLUCURONOSYL TRANSFERASES"/>
    <property type="match status" value="1"/>
</dbReference>
<dbReference type="EMBL" id="JBAMMX010000012">
    <property type="protein sequence ID" value="KAK6930434.1"/>
    <property type="molecule type" value="Genomic_DNA"/>
</dbReference>
<dbReference type="AlphaFoldDB" id="A0AAN8Z8B5"/>
<name>A0AAN8Z8B5_9MAGN</name>
<reference evidence="3 4" key="1">
    <citation type="submission" date="2023-12" db="EMBL/GenBank/DDBJ databases">
        <title>A high-quality genome assembly for Dillenia turbinata (Dilleniales).</title>
        <authorList>
            <person name="Chanderbali A."/>
        </authorList>
    </citation>
    <scope>NUCLEOTIDE SEQUENCE [LARGE SCALE GENOMIC DNA]</scope>
    <source>
        <strain evidence="3">LSX21</strain>
        <tissue evidence="3">Leaf</tissue>
    </source>
</reference>
<evidence type="ECO:0000259" key="2">
    <source>
        <dbReference type="Pfam" id="PF26168"/>
    </source>
</evidence>